<dbReference type="AlphaFoldDB" id="Q751N7"/>
<dbReference type="Proteomes" id="UP000000591">
    <property type="component" value="Chromosome VII"/>
</dbReference>
<dbReference type="CDD" id="cd17782">
    <property type="entry name" value="CBS_pair_MUG70_2"/>
    <property type="match status" value="1"/>
</dbReference>
<dbReference type="PANTHER" id="PTHR43080">
    <property type="entry name" value="CBS DOMAIN-CONTAINING PROTEIN CBSX3, MITOCHONDRIAL"/>
    <property type="match status" value="1"/>
</dbReference>
<keyword evidence="1" id="KW-0129">CBS domain</keyword>
<keyword evidence="4" id="KW-1185">Reference proteome</keyword>
<dbReference type="InParanoid" id="Q751N7"/>
<dbReference type="RefSeq" id="NP_986320.1">
    <property type="nucleotide sequence ID" value="NM_211382.1"/>
</dbReference>
<dbReference type="STRING" id="284811.Q751N7"/>
<evidence type="ECO:0000313" key="4">
    <source>
        <dbReference type="Proteomes" id="UP000000591"/>
    </source>
</evidence>
<organism evidence="3 4">
    <name type="scientific">Eremothecium gossypii (strain ATCC 10895 / CBS 109.51 / FGSC 9923 / NRRL Y-1056)</name>
    <name type="common">Yeast</name>
    <name type="synonym">Ashbya gossypii</name>
    <dbReference type="NCBI Taxonomy" id="284811"/>
    <lineage>
        <taxon>Eukaryota</taxon>
        <taxon>Fungi</taxon>
        <taxon>Dikarya</taxon>
        <taxon>Ascomycota</taxon>
        <taxon>Saccharomycotina</taxon>
        <taxon>Saccharomycetes</taxon>
        <taxon>Saccharomycetales</taxon>
        <taxon>Saccharomycetaceae</taxon>
        <taxon>Eremothecium</taxon>
    </lineage>
</organism>
<proteinExistence type="predicted"/>
<evidence type="ECO:0000313" key="3">
    <source>
        <dbReference type="EMBL" id="AAS54144.1"/>
    </source>
</evidence>
<feature type="domain" description="CBS" evidence="2">
    <location>
        <begin position="303"/>
        <end position="351"/>
    </location>
</feature>
<dbReference type="Gene3D" id="3.10.580.10">
    <property type="entry name" value="CBS-domain"/>
    <property type="match status" value="2"/>
</dbReference>
<dbReference type="eggNOG" id="ENOG502QVK2">
    <property type="taxonomic scope" value="Eukaryota"/>
</dbReference>
<feature type="domain" description="CBS" evidence="2">
    <location>
        <begin position="213"/>
        <end position="283"/>
    </location>
</feature>
<dbReference type="SUPFAM" id="SSF54631">
    <property type="entry name" value="CBS-domain pair"/>
    <property type="match status" value="2"/>
</dbReference>
<dbReference type="EMBL" id="AE016820">
    <property type="protein sequence ID" value="AAS54144.1"/>
    <property type="molecule type" value="Genomic_DNA"/>
</dbReference>
<reference evidence="4" key="2">
    <citation type="journal article" date="2013" name="G3 (Bethesda)">
        <title>Genomes of Ashbya fungi isolated from insects reveal four mating-type loci, numerous translocations, lack of transposons, and distinct gene duplications.</title>
        <authorList>
            <person name="Dietrich F.S."/>
            <person name="Voegeli S."/>
            <person name="Kuo S."/>
            <person name="Philippsen P."/>
        </authorList>
    </citation>
    <scope>GENOME REANNOTATION</scope>
    <source>
        <strain evidence="4">ATCC 10895 / CBS 109.51 / FGSC 9923 / NRRL Y-1056</strain>
    </source>
</reference>
<accession>Q751N7</accession>
<dbReference type="SMART" id="SM00116">
    <property type="entry name" value="CBS"/>
    <property type="match status" value="4"/>
</dbReference>
<feature type="domain" description="CBS" evidence="2">
    <location>
        <begin position="106"/>
        <end position="152"/>
    </location>
</feature>
<dbReference type="InterPro" id="IPR000644">
    <property type="entry name" value="CBS_dom"/>
</dbReference>
<feature type="domain" description="CBS" evidence="2">
    <location>
        <begin position="44"/>
        <end position="91"/>
    </location>
</feature>
<reference evidence="3 4" key="1">
    <citation type="journal article" date="2004" name="Science">
        <title>The Ashbya gossypii genome as a tool for mapping the ancient Saccharomyces cerevisiae genome.</title>
        <authorList>
            <person name="Dietrich F.S."/>
            <person name="Voegeli S."/>
            <person name="Brachat S."/>
            <person name="Lerch A."/>
            <person name="Gates K."/>
            <person name="Steiner S."/>
            <person name="Mohr C."/>
            <person name="Pohlmann R."/>
            <person name="Luedi P."/>
            <person name="Choi S."/>
            <person name="Wing R.A."/>
            <person name="Flavier A."/>
            <person name="Gaffney T.D."/>
            <person name="Philippsen P."/>
        </authorList>
    </citation>
    <scope>NUCLEOTIDE SEQUENCE [LARGE SCALE GENOMIC DNA]</scope>
    <source>
        <strain evidence="4">ATCC 10895 / CBS 109.51 / FGSC 9923 / NRRL Y-1056</strain>
    </source>
</reference>
<dbReference type="OrthoDB" id="418595at2759"/>
<name>Q751N7_EREGS</name>
<dbReference type="HOGENOM" id="CLU_450515_0_0_1"/>
<sequence length="629" mass="68397">MDGGCADGGQVKRAGRPASVGRQIAMASGTSGHVLAVSALPLDRPVFCAEDEGVLEVVRRLQAEGGHCALVGDGGRVAGIITTKDLALRGRGSARERRVRDVVTWGAVTVDEHAPVNAALELMVVRRLRHLPVLQAGSREVLGVLDITKCFQLAMAWLEWAAVGGTRLQDVLSDVACGAADGRRRALGIARVVQQMEMPTLQWLLASRRYATGLAVASPTTTVREALALMRRLDTTAVLVRDVEPLAAGAQGLPSPHVRPGRGADAYTVIGIFTSKDVVCRVLQQGLDPETDGCTLARFMTSWPQYAAETEGLHSALLMMHDGHYLNLPVVKTTGAIVGLFTVLQLTHAALSWCLEGRLQGDSLHVGGASCAVKKETGDPGAHGRLTRADQWYNLVGEHDYIYFLQSFDTSDYACSISSSSSQSPTKMQQSCLVSHRQLDTISNPELEFTNVRLSPQHTRFRRPGFCKRQRTLLQKDFFGNCASGTHTCRVAVVLADGDGSNFINSVRVLVRGNGLDSFRRLIVKIDATLKLGSAIGDSDMYHINCPDKLIKCEQDFQDILKLHFKTAGYGSDIPLILKLKRYSKPGWGLSLLNWLISRFQALRSVAESSWMKFGVFFMLGVGFGKMLL</sequence>
<evidence type="ECO:0000259" key="2">
    <source>
        <dbReference type="SMART" id="SM00116"/>
    </source>
</evidence>
<dbReference type="Pfam" id="PF00571">
    <property type="entry name" value="CBS"/>
    <property type="match status" value="2"/>
</dbReference>
<dbReference type="PANTHER" id="PTHR43080:SF2">
    <property type="entry name" value="CBS DOMAIN-CONTAINING PROTEIN"/>
    <property type="match status" value="1"/>
</dbReference>
<evidence type="ECO:0000256" key="1">
    <source>
        <dbReference type="ARBA" id="ARBA00023122"/>
    </source>
</evidence>
<protein>
    <submittedName>
        <fullName evidence="3">AGL347Cp</fullName>
    </submittedName>
</protein>
<dbReference type="InterPro" id="IPR051257">
    <property type="entry name" value="Diverse_CBS-Domain"/>
</dbReference>
<dbReference type="InterPro" id="IPR046342">
    <property type="entry name" value="CBS_dom_sf"/>
</dbReference>
<gene>
    <name evidence="3" type="ORF">AGOS_AGL347C</name>
</gene>
<dbReference type="KEGG" id="ago:AGOS_AGL347C"/>
<dbReference type="GeneID" id="4622613"/>